<keyword evidence="4" id="KW-1185">Reference proteome</keyword>
<evidence type="ECO:0000313" key="4">
    <source>
        <dbReference type="Proteomes" id="UP000001054"/>
    </source>
</evidence>
<feature type="domain" description="DUF1828" evidence="1">
    <location>
        <begin position="34"/>
        <end position="123"/>
    </location>
</feature>
<protein>
    <submittedName>
        <fullName evidence="3">Lj965 prophage protein</fullName>
    </submittedName>
</protein>
<evidence type="ECO:0000259" key="2">
    <source>
        <dbReference type="Pfam" id="PF08862"/>
    </source>
</evidence>
<dbReference type="KEGG" id="rhi:NGR_c14860"/>
<dbReference type="Pfam" id="PF08861">
    <property type="entry name" value="DUF1828"/>
    <property type="match status" value="1"/>
</dbReference>
<dbReference type="Pfam" id="PF08862">
    <property type="entry name" value="DUF1829"/>
    <property type="match status" value="1"/>
</dbReference>
<dbReference type="eggNOG" id="ENOG502ZAE6">
    <property type="taxonomic scope" value="Bacteria"/>
</dbReference>
<gene>
    <name evidence="3" type="ordered locus">NGR_c14860</name>
</gene>
<sequence>MTKSIPELVEGYRNWLSDKTQVRELTQGWHEITTPFVDHHNDMIQLYARRKGDQIVLTDDGYTINDLADSGCDIDSSPKRKALLATTLNGFGIHRAGRTLEVMTTDAEFAFKKHSLLQAILAVSDMFMLAQSQVHNLFVEDVYGWLDENDIRYTPRAKFSGQTGFDHVFEAVIPKSRNAPERLLKTIANPSRDRVEAAIFAWSDTRAARPEGAKLYTFINDQRQLSSGALDALGAYDITSVRWSERDDFLEALAA</sequence>
<dbReference type="Proteomes" id="UP000001054">
    <property type="component" value="Chromosome"/>
</dbReference>
<evidence type="ECO:0000313" key="3">
    <source>
        <dbReference type="EMBL" id="ACP25257.1"/>
    </source>
</evidence>
<dbReference type="EMBL" id="CP001389">
    <property type="protein sequence ID" value="ACP25257.1"/>
    <property type="molecule type" value="Genomic_DNA"/>
</dbReference>
<reference evidence="3 4" key="1">
    <citation type="journal article" date="2009" name="Appl. Environ. Microbiol.">
        <title>Rhizobium sp. strain NGR234 possesses a remarkable number of secretion systems.</title>
        <authorList>
            <person name="Schmeisser C."/>
            <person name="Liesegang H."/>
            <person name="Krysciak D."/>
            <person name="Bakkou N."/>
            <person name="Le Quere A."/>
            <person name="Wollherr A."/>
            <person name="Heinemeyer I."/>
            <person name="Morgenstern B."/>
            <person name="Pommerening-Roeser A."/>
            <person name="Flores M."/>
            <person name="Palacios R."/>
            <person name="Brenner S."/>
            <person name="Gottschalk G."/>
            <person name="Schmitz R.A."/>
            <person name="Broughton W.J."/>
            <person name="Perret X."/>
            <person name="Strittmatter A.W."/>
            <person name="Streit W.R."/>
        </authorList>
    </citation>
    <scope>NUCLEOTIDE SEQUENCE [LARGE SCALE GENOMIC DNA]</scope>
    <source>
        <strain evidence="4">NBRC 101917 / NGR234</strain>
    </source>
</reference>
<organism evidence="3 4">
    <name type="scientific">Sinorhizobium fredii (strain NBRC 101917 / NGR234)</name>
    <dbReference type="NCBI Taxonomy" id="394"/>
    <lineage>
        <taxon>Bacteria</taxon>
        <taxon>Pseudomonadati</taxon>
        <taxon>Pseudomonadota</taxon>
        <taxon>Alphaproteobacteria</taxon>
        <taxon>Hyphomicrobiales</taxon>
        <taxon>Rhizobiaceae</taxon>
        <taxon>Sinorhizobium/Ensifer group</taxon>
        <taxon>Sinorhizobium</taxon>
    </lineage>
</organism>
<dbReference type="InterPro" id="IPR014960">
    <property type="entry name" value="DUF1828"/>
</dbReference>
<dbReference type="InterPro" id="IPR014961">
    <property type="entry name" value="DUF1829"/>
</dbReference>
<accession>C3MCH8</accession>
<dbReference type="HOGENOM" id="CLU_091320_1_0_5"/>
<proteinExistence type="predicted"/>
<dbReference type="OrthoDB" id="1321863at2"/>
<name>C3MCH8_SINFN</name>
<dbReference type="RefSeq" id="WP_012708029.1">
    <property type="nucleotide sequence ID" value="NC_012587.1"/>
</dbReference>
<dbReference type="AlphaFoldDB" id="C3MCH8"/>
<evidence type="ECO:0000259" key="1">
    <source>
        <dbReference type="Pfam" id="PF08861"/>
    </source>
</evidence>
<feature type="domain" description="DUF1829" evidence="2">
    <location>
        <begin position="161"/>
        <end position="246"/>
    </location>
</feature>